<accession>A0A3D3R1N3</accession>
<name>A0A3D3R1N3_9PLAN</name>
<dbReference type="Gene3D" id="3.20.20.70">
    <property type="entry name" value="Aldolase class I"/>
    <property type="match status" value="1"/>
</dbReference>
<dbReference type="InterPro" id="IPR013785">
    <property type="entry name" value="Aldolase_TIM"/>
</dbReference>
<gene>
    <name evidence="1" type="ORF">DIT97_06770</name>
</gene>
<feature type="non-terminal residue" evidence="1">
    <location>
        <position position="52"/>
    </location>
</feature>
<dbReference type="Proteomes" id="UP000263642">
    <property type="component" value="Unassembled WGS sequence"/>
</dbReference>
<evidence type="ECO:0000313" key="1">
    <source>
        <dbReference type="EMBL" id="HCO22761.1"/>
    </source>
</evidence>
<feature type="non-terminal residue" evidence="1">
    <location>
        <position position="1"/>
    </location>
</feature>
<dbReference type="AlphaFoldDB" id="A0A3D3R1N3"/>
<proteinExistence type="predicted"/>
<sequence length="52" mass="5525">YLAGENPDSAIWAADCLTVNPYLGSDTLEPFVNIAIERGAGIYVLVRTSNPG</sequence>
<organism evidence="1 2">
    <name type="scientific">Gimesia maris</name>
    <dbReference type="NCBI Taxonomy" id="122"/>
    <lineage>
        <taxon>Bacteria</taxon>
        <taxon>Pseudomonadati</taxon>
        <taxon>Planctomycetota</taxon>
        <taxon>Planctomycetia</taxon>
        <taxon>Planctomycetales</taxon>
        <taxon>Planctomycetaceae</taxon>
        <taxon>Gimesia</taxon>
    </lineage>
</organism>
<dbReference type="InterPro" id="IPR011060">
    <property type="entry name" value="RibuloseP-bd_barrel"/>
</dbReference>
<evidence type="ECO:0000313" key="2">
    <source>
        <dbReference type="Proteomes" id="UP000263642"/>
    </source>
</evidence>
<comment type="caution">
    <text evidence="1">The sequence shown here is derived from an EMBL/GenBank/DDBJ whole genome shotgun (WGS) entry which is preliminary data.</text>
</comment>
<protein>
    <submittedName>
        <fullName evidence="1">Orotidine 5'-phosphate decarboxylase</fullName>
    </submittedName>
</protein>
<dbReference type="EMBL" id="DQAY01000045">
    <property type="protein sequence ID" value="HCO22761.1"/>
    <property type="molecule type" value="Genomic_DNA"/>
</dbReference>
<dbReference type="SUPFAM" id="SSF51366">
    <property type="entry name" value="Ribulose-phoshate binding barrel"/>
    <property type="match status" value="1"/>
</dbReference>
<reference evidence="1 2" key="1">
    <citation type="journal article" date="2018" name="Nat. Biotechnol.">
        <title>A standardized bacterial taxonomy based on genome phylogeny substantially revises the tree of life.</title>
        <authorList>
            <person name="Parks D.H."/>
            <person name="Chuvochina M."/>
            <person name="Waite D.W."/>
            <person name="Rinke C."/>
            <person name="Skarshewski A."/>
            <person name="Chaumeil P.A."/>
            <person name="Hugenholtz P."/>
        </authorList>
    </citation>
    <scope>NUCLEOTIDE SEQUENCE [LARGE SCALE GENOMIC DNA]</scope>
    <source>
        <strain evidence="1">UBA9375</strain>
    </source>
</reference>